<protein>
    <submittedName>
        <fullName evidence="1">Uncharacterized protein</fullName>
    </submittedName>
</protein>
<reference evidence="1" key="1">
    <citation type="submission" date="2023-08" db="EMBL/GenBank/DDBJ databases">
        <authorList>
            <person name="Chen Y."/>
            <person name="Shah S."/>
            <person name="Dougan E. K."/>
            <person name="Thang M."/>
            <person name="Chan C."/>
        </authorList>
    </citation>
    <scope>NUCLEOTIDE SEQUENCE</scope>
</reference>
<sequence length="304" mass="33724">MLTISIHESLAGNPDGWSEWNDTGNMYMTGLDGLSEQPCHKWEREHDRENLPWQVPQKTPVRQAPPLSSWASPLRVPLPAPVNEEPFSDTLDLPPHLSSIVDQFSDLDPAWPEEKPIEFFQPPPGLTALAAEQPLAGLEAKEVAMEEVELAPGIKIFSKRGTCRVEWRIDDLNGKLQASMARPLVSPPFAAQGLPNLRLMVFPDGREVMKNARSSERKGLYTHMIKKGPLNGALKLKADCLQCATVMTVNLIVGQVCMGPLVYDFSEQAIHGLDDFGIDWLKQVDKVNGSLTVGIEILDVRPQH</sequence>
<dbReference type="AlphaFoldDB" id="A0AA36HZ57"/>
<evidence type="ECO:0000313" key="1">
    <source>
        <dbReference type="EMBL" id="CAJ1377287.1"/>
    </source>
</evidence>
<dbReference type="EMBL" id="CAUJNA010000452">
    <property type="protein sequence ID" value="CAJ1377287.1"/>
    <property type="molecule type" value="Genomic_DNA"/>
</dbReference>
<keyword evidence="2" id="KW-1185">Reference proteome</keyword>
<accession>A0AA36HZ57</accession>
<gene>
    <name evidence="1" type="ORF">EVOR1521_LOCUS6128</name>
</gene>
<dbReference type="Proteomes" id="UP001178507">
    <property type="component" value="Unassembled WGS sequence"/>
</dbReference>
<comment type="caution">
    <text evidence="1">The sequence shown here is derived from an EMBL/GenBank/DDBJ whole genome shotgun (WGS) entry which is preliminary data.</text>
</comment>
<evidence type="ECO:0000313" key="2">
    <source>
        <dbReference type="Proteomes" id="UP001178507"/>
    </source>
</evidence>
<proteinExistence type="predicted"/>
<name>A0AA36HZ57_9DINO</name>
<organism evidence="1 2">
    <name type="scientific">Effrenium voratum</name>
    <dbReference type="NCBI Taxonomy" id="2562239"/>
    <lineage>
        <taxon>Eukaryota</taxon>
        <taxon>Sar</taxon>
        <taxon>Alveolata</taxon>
        <taxon>Dinophyceae</taxon>
        <taxon>Suessiales</taxon>
        <taxon>Symbiodiniaceae</taxon>
        <taxon>Effrenium</taxon>
    </lineage>
</organism>